<feature type="transmembrane region" description="Helical" evidence="1">
    <location>
        <begin position="144"/>
        <end position="167"/>
    </location>
</feature>
<feature type="transmembrane region" description="Helical" evidence="1">
    <location>
        <begin position="85"/>
        <end position="107"/>
    </location>
</feature>
<dbReference type="AlphaFoldDB" id="A0A0P0Z416"/>
<dbReference type="InterPro" id="IPR009936">
    <property type="entry name" value="DUF1468"/>
</dbReference>
<feature type="domain" description="DUF1468" evidence="2">
    <location>
        <begin position="24"/>
        <end position="168"/>
    </location>
</feature>
<dbReference type="RefSeq" id="WP_062225787.1">
    <property type="nucleotide sequence ID" value="NZ_BBWR01000002.1"/>
</dbReference>
<dbReference type="EMBL" id="LC066377">
    <property type="protein sequence ID" value="BAT28663.1"/>
    <property type="molecule type" value="Genomic_DNA"/>
</dbReference>
<evidence type="ECO:0000259" key="2">
    <source>
        <dbReference type="Pfam" id="PF07331"/>
    </source>
</evidence>
<keyword evidence="1" id="KW-0472">Membrane</keyword>
<dbReference type="OrthoDB" id="7914375at2"/>
<proteinExistence type="predicted"/>
<dbReference type="Pfam" id="PF07331">
    <property type="entry name" value="TctB"/>
    <property type="match status" value="1"/>
</dbReference>
<organism evidence="3">
    <name type="scientific">Aureimonas frigidaquae</name>
    <dbReference type="NCBI Taxonomy" id="424757"/>
    <lineage>
        <taxon>Bacteria</taxon>
        <taxon>Pseudomonadati</taxon>
        <taxon>Pseudomonadota</taxon>
        <taxon>Alphaproteobacteria</taxon>
        <taxon>Hyphomicrobiales</taxon>
        <taxon>Aurantimonadaceae</taxon>
        <taxon>Aureimonas</taxon>
    </lineage>
</organism>
<feature type="transmembrane region" description="Helical" evidence="1">
    <location>
        <begin position="51"/>
        <end position="73"/>
    </location>
</feature>
<sequence length="223" mass="23480">MTTARGPITPHARPKAGTDPRNIAAGLVLIALAALAVWLTSDLSRGTLRSVGPAMLPQAVAVLIGLCGVALAISGLRRGSDSEPVLWSLRGPLFVMAGIALFAFTIRPMHFERFTTLELGLVVSGPLAIIVGGYASPHARFRDLAILALSLTPFCMLLFGDMLNLPIPILPRPVAEVLFAGWSYKTALRVTSAVLLAAAAILFLATRGRTPPAMDVAQHDGTI</sequence>
<feature type="transmembrane region" description="Helical" evidence="1">
    <location>
        <begin position="21"/>
        <end position="39"/>
    </location>
</feature>
<feature type="transmembrane region" description="Helical" evidence="1">
    <location>
        <begin position="187"/>
        <end position="205"/>
    </location>
</feature>
<accession>A0A0P0Z416</accession>
<evidence type="ECO:0000256" key="1">
    <source>
        <dbReference type="SAM" id="Phobius"/>
    </source>
</evidence>
<name>A0A0P0Z416_9HYPH</name>
<keyword evidence="1" id="KW-0812">Transmembrane</keyword>
<keyword evidence="1" id="KW-1133">Transmembrane helix</keyword>
<evidence type="ECO:0000313" key="3">
    <source>
        <dbReference type="EMBL" id="BAT28663.1"/>
    </source>
</evidence>
<feature type="transmembrane region" description="Helical" evidence="1">
    <location>
        <begin position="119"/>
        <end position="137"/>
    </location>
</feature>
<protein>
    <submittedName>
        <fullName evidence="3">Tripartite tricarboxylate transporter TctB family</fullName>
    </submittedName>
</protein>
<reference evidence="3" key="1">
    <citation type="journal article" date="2015" name="Proc. Natl. Acad. Sci. U.S.A.">
        <title>Bacterial clade with the ribosomal RNA operon on a small plasmid rather than the chromosome.</title>
        <authorList>
            <person name="Anda M."/>
            <person name="Ohtsubo Y."/>
            <person name="Okubo T."/>
            <person name="Sugawara M."/>
            <person name="Nagata Y."/>
            <person name="Tsuda M."/>
            <person name="Minamisawa K."/>
            <person name="Mitsui H."/>
        </authorList>
    </citation>
    <scope>NUCLEOTIDE SEQUENCE</scope>
    <source>
        <strain evidence="3">JCM 14755</strain>
    </source>
</reference>